<feature type="compositionally biased region" description="Polar residues" evidence="1">
    <location>
        <begin position="9"/>
        <end position="22"/>
    </location>
</feature>
<dbReference type="AlphaFoldDB" id="A0AAE1AQ60"/>
<keyword evidence="3" id="KW-1185">Reference proteome</keyword>
<dbReference type="EMBL" id="JAWDGP010001428">
    <property type="protein sequence ID" value="KAK3791888.1"/>
    <property type="molecule type" value="Genomic_DNA"/>
</dbReference>
<evidence type="ECO:0000256" key="1">
    <source>
        <dbReference type="SAM" id="MobiDB-lite"/>
    </source>
</evidence>
<evidence type="ECO:0000313" key="3">
    <source>
        <dbReference type="Proteomes" id="UP001283361"/>
    </source>
</evidence>
<feature type="region of interest" description="Disordered" evidence="1">
    <location>
        <begin position="1"/>
        <end position="22"/>
    </location>
</feature>
<proteinExistence type="predicted"/>
<gene>
    <name evidence="2" type="ORF">RRG08_026791</name>
</gene>
<sequence>MKVNIPIAATNSTRSQSSEGRSWANSLHKSRELFLMATTQQQLRFPGSHFTVLFRSAINMIIQSNFFLTPTGGCTVDIIYDQVDRCPRLTMLFPQKWTSRRRAVRRPSAADLYPLFLSPDLPSLGRKSTDLLIAETRLPSLI</sequence>
<protein>
    <submittedName>
        <fullName evidence="2">Uncharacterized protein</fullName>
    </submittedName>
</protein>
<reference evidence="2" key="1">
    <citation type="journal article" date="2023" name="G3 (Bethesda)">
        <title>A reference genome for the long-term kleptoplast-retaining sea slug Elysia crispata morphotype clarki.</title>
        <authorList>
            <person name="Eastman K.E."/>
            <person name="Pendleton A.L."/>
            <person name="Shaikh M.A."/>
            <person name="Suttiyut T."/>
            <person name="Ogas R."/>
            <person name="Tomko P."/>
            <person name="Gavelis G."/>
            <person name="Widhalm J.R."/>
            <person name="Wisecaver J.H."/>
        </authorList>
    </citation>
    <scope>NUCLEOTIDE SEQUENCE</scope>
    <source>
        <strain evidence="2">ECLA1</strain>
    </source>
</reference>
<organism evidence="2 3">
    <name type="scientific">Elysia crispata</name>
    <name type="common">lettuce slug</name>
    <dbReference type="NCBI Taxonomy" id="231223"/>
    <lineage>
        <taxon>Eukaryota</taxon>
        <taxon>Metazoa</taxon>
        <taxon>Spiralia</taxon>
        <taxon>Lophotrochozoa</taxon>
        <taxon>Mollusca</taxon>
        <taxon>Gastropoda</taxon>
        <taxon>Heterobranchia</taxon>
        <taxon>Euthyneura</taxon>
        <taxon>Panpulmonata</taxon>
        <taxon>Sacoglossa</taxon>
        <taxon>Placobranchoidea</taxon>
        <taxon>Plakobranchidae</taxon>
        <taxon>Elysia</taxon>
    </lineage>
</organism>
<accession>A0AAE1AQ60</accession>
<dbReference type="Proteomes" id="UP001283361">
    <property type="component" value="Unassembled WGS sequence"/>
</dbReference>
<name>A0AAE1AQ60_9GAST</name>
<evidence type="ECO:0000313" key="2">
    <source>
        <dbReference type="EMBL" id="KAK3791888.1"/>
    </source>
</evidence>
<comment type="caution">
    <text evidence="2">The sequence shown here is derived from an EMBL/GenBank/DDBJ whole genome shotgun (WGS) entry which is preliminary data.</text>
</comment>